<comment type="caution">
    <text evidence="2">The sequence shown here is derived from an EMBL/GenBank/DDBJ whole genome shotgun (WGS) entry which is preliminary data.</text>
</comment>
<dbReference type="NCBIfam" id="NF041924">
    <property type="entry name" value="QatB"/>
    <property type="match status" value="1"/>
</dbReference>
<evidence type="ECO:0000313" key="3">
    <source>
        <dbReference type="Proteomes" id="UP000662314"/>
    </source>
</evidence>
<dbReference type="InterPro" id="IPR049675">
    <property type="entry name" value="QatB"/>
</dbReference>
<dbReference type="EMBL" id="JAECZA010000212">
    <property type="protein sequence ID" value="MBH8575870.1"/>
    <property type="molecule type" value="Genomic_DNA"/>
</dbReference>
<gene>
    <name evidence="2" type="ORF">I8752_23285</name>
</gene>
<feature type="region of interest" description="Disordered" evidence="1">
    <location>
        <begin position="1"/>
        <end position="58"/>
    </location>
</feature>
<sequence length="288" mass="30821">MGTSKSYGGPKDRIPLLPSWAFPDAGNEQPSPTSPEDISSLQPVIPNSLQNSNQQSPVSNMNWRAAKSSLGKAFSGSGGSTNKSFARAGRSYVRALGGARKAASSSATGRSAAAALGGFFADVAKNGINGALQNSGLSLVVGKDAETVFAAITNAFAPSGSSREEAIARKAVSEALEALYERCSLEDGDITTLDRMDADDVRNVFEGVVNAYIYNRWLGELELVIEKKAISAQDAIRLERQVKEYISECVKLDIKNVDVLNMEWNSPSSHKFVEKIFTEAYSLLEGNE</sequence>
<reference evidence="2 3" key="1">
    <citation type="journal article" date="2021" name="Int. J. Syst. Evol. Microbiol.">
        <title>Amazonocrinis nigriterrae gen. nov., sp. nov., Atlanticothrix silvestris gen. nov., sp. nov. and Dendronalium phyllosphericum gen. nov., sp. nov., nostocacean cyanobacteria from Brazilian environments.</title>
        <authorList>
            <person name="Alvarenga D.O."/>
            <person name="Andreote A.P.D."/>
            <person name="Branco L.H.Z."/>
            <person name="Delbaje E."/>
            <person name="Cruz R.B."/>
            <person name="Varani A.M."/>
            <person name="Fiore M.F."/>
        </authorList>
    </citation>
    <scope>NUCLEOTIDE SEQUENCE [LARGE SCALE GENOMIC DNA]</scope>
    <source>
        <strain evidence="2 3">CENA369</strain>
    </source>
</reference>
<name>A0A8J7IAF7_9NOST</name>
<keyword evidence="3" id="KW-1185">Reference proteome</keyword>
<dbReference type="AlphaFoldDB" id="A0A8J7IAF7"/>
<accession>A0A8J7IAF7</accession>
<protein>
    <submittedName>
        <fullName evidence="2">Uncharacterized protein</fullName>
    </submittedName>
</protein>
<proteinExistence type="predicted"/>
<evidence type="ECO:0000313" key="2">
    <source>
        <dbReference type="EMBL" id="MBH8575870.1"/>
    </source>
</evidence>
<organism evidence="2 3">
    <name type="scientific">Dendronalium phyllosphericum CENA369</name>
    <dbReference type="NCBI Taxonomy" id="1725256"/>
    <lineage>
        <taxon>Bacteria</taxon>
        <taxon>Bacillati</taxon>
        <taxon>Cyanobacteriota</taxon>
        <taxon>Cyanophyceae</taxon>
        <taxon>Nostocales</taxon>
        <taxon>Nostocaceae</taxon>
        <taxon>Dendronalium</taxon>
        <taxon>Dendronalium phyllosphericum</taxon>
    </lineage>
</organism>
<evidence type="ECO:0000256" key="1">
    <source>
        <dbReference type="SAM" id="MobiDB-lite"/>
    </source>
</evidence>
<dbReference type="RefSeq" id="WP_214434629.1">
    <property type="nucleotide sequence ID" value="NZ_CAWPUQ010000137.1"/>
</dbReference>
<feature type="compositionally biased region" description="Polar residues" evidence="1">
    <location>
        <begin position="28"/>
        <end position="58"/>
    </location>
</feature>
<dbReference type="Proteomes" id="UP000662314">
    <property type="component" value="Unassembled WGS sequence"/>
</dbReference>